<proteinExistence type="predicted"/>
<dbReference type="eggNOG" id="KOG0028">
    <property type="taxonomic scope" value="Eukaryota"/>
</dbReference>
<sequence>MASIAKGKDNKAKGNKKLKSKEAFRQELTEKQKKDIKEAFDLFDVDGSGTIDIKELNVALRALGFEPKKDEIKKLVSDLNSEQKEKENQNTIDYTEFLQIMTAKMNEKESDAEIERAFNLFAKNNSTAITFDNLKEIAMELGETMSDDELKLMILEANKSTKEGVVTRDQFQEVLTRATNI</sequence>
<keyword evidence="3" id="KW-0677">Repeat</keyword>
<dbReference type="GO" id="GO:0016460">
    <property type="term" value="C:myosin II complex"/>
    <property type="evidence" value="ECO:0007669"/>
    <property type="project" value="TreeGrafter"/>
</dbReference>
<dbReference type="Proteomes" id="UP000009168">
    <property type="component" value="Unassembled WGS sequence"/>
</dbReference>
<dbReference type="InterPro" id="IPR050230">
    <property type="entry name" value="CALM/Myosin/TropC-like"/>
</dbReference>
<dbReference type="PANTHER" id="PTHR23048">
    <property type="entry name" value="MYOSIN LIGHT CHAIN 1, 3"/>
    <property type="match status" value="1"/>
</dbReference>
<feature type="domain" description="EF-hand" evidence="7">
    <location>
        <begin position="109"/>
        <end position="144"/>
    </location>
</feature>
<evidence type="ECO:0000256" key="1">
    <source>
        <dbReference type="ARBA" id="ARBA00020786"/>
    </source>
</evidence>
<dbReference type="STRING" id="312017.Q22T05"/>
<dbReference type="GeneID" id="7844343"/>
<dbReference type="RefSeq" id="XP_001008878.2">
    <property type="nucleotide sequence ID" value="XM_001008878.3"/>
</dbReference>
<organism evidence="8 9">
    <name type="scientific">Tetrahymena thermophila (strain SB210)</name>
    <dbReference type="NCBI Taxonomy" id="312017"/>
    <lineage>
        <taxon>Eukaryota</taxon>
        <taxon>Sar</taxon>
        <taxon>Alveolata</taxon>
        <taxon>Ciliophora</taxon>
        <taxon>Intramacronucleata</taxon>
        <taxon>Oligohymenophorea</taxon>
        <taxon>Hymenostomatida</taxon>
        <taxon>Tetrahymenina</taxon>
        <taxon>Tetrahymenidae</taxon>
        <taxon>Tetrahymena</taxon>
    </lineage>
</organism>
<dbReference type="InterPro" id="IPR011992">
    <property type="entry name" value="EF-hand-dom_pair"/>
</dbReference>
<dbReference type="InParanoid" id="Q22T05"/>
<keyword evidence="9" id="KW-1185">Reference proteome</keyword>
<keyword evidence="5" id="KW-0007">Acetylation</keyword>
<feature type="domain" description="EF-hand" evidence="7">
    <location>
        <begin position="31"/>
        <end position="66"/>
    </location>
</feature>
<dbReference type="OMA" id="VIGWKEM"/>
<dbReference type="GO" id="GO:0005509">
    <property type="term" value="F:calcium ion binding"/>
    <property type="evidence" value="ECO:0007669"/>
    <property type="project" value="InterPro"/>
</dbReference>
<dbReference type="AlphaFoldDB" id="Q22T05"/>
<dbReference type="PROSITE" id="PS50222">
    <property type="entry name" value="EF_HAND_2"/>
    <property type="match status" value="2"/>
</dbReference>
<keyword evidence="4" id="KW-0106">Calcium</keyword>
<dbReference type="SUPFAM" id="SSF47473">
    <property type="entry name" value="EF-hand"/>
    <property type="match status" value="1"/>
</dbReference>
<evidence type="ECO:0000256" key="4">
    <source>
        <dbReference type="ARBA" id="ARBA00022837"/>
    </source>
</evidence>
<dbReference type="PANTHER" id="PTHR23048:SF0">
    <property type="entry name" value="CALMODULIN LIKE 3"/>
    <property type="match status" value="1"/>
</dbReference>
<reference evidence="9" key="1">
    <citation type="journal article" date="2006" name="PLoS Biol.">
        <title>Macronuclear genome sequence of the ciliate Tetrahymena thermophila, a model eukaryote.</title>
        <authorList>
            <person name="Eisen J.A."/>
            <person name="Coyne R.S."/>
            <person name="Wu M."/>
            <person name="Wu D."/>
            <person name="Thiagarajan M."/>
            <person name="Wortman J.R."/>
            <person name="Badger J.H."/>
            <person name="Ren Q."/>
            <person name="Amedeo P."/>
            <person name="Jones K.M."/>
            <person name="Tallon L.J."/>
            <person name="Delcher A.L."/>
            <person name="Salzberg S.L."/>
            <person name="Silva J.C."/>
            <person name="Haas B.J."/>
            <person name="Majoros W.H."/>
            <person name="Farzad M."/>
            <person name="Carlton J.M."/>
            <person name="Smith R.K. Jr."/>
            <person name="Garg J."/>
            <person name="Pearlman R.E."/>
            <person name="Karrer K.M."/>
            <person name="Sun L."/>
            <person name="Manning G."/>
            <person name="Elde N.C."/>
            <person name="Turkewitz A.P."/>
            <person name="Asai D.J."/>
            <person name="Wilkes D.E."/>
            <person name="Wang Y."/>
            <person name="Cai H."/>
            <person name="Collins K."/>
            <person name="Stewart B.A."/>
            <person name="Lee S.R."/>
            <person name="Wilamowska K."/>
            <person name="Weinberg Z."/>
            <person name="Ruzzo W.L."/>
            <person name="Wloga D."/>
            <person name="Gaertig J."/>
            <person name="Frankel J."/>
            <person name="Tsao C.-C."/>
            <person name="Gorovsky M.A."/>
            <person name="Keeling P.J."/>
            <person name="Waller R.F."/>
            <person name="Patron N.J."/>
            <person name="Cherry J.M."/>
            <person name="Stover N.A."/>
            <person name="Krieger C.J."/>
            <person name="del Toro C."/>
            <person name="Ryder H.F."/>
            <person name="Williamson S.C."/>
            <person name="Barbeau R.A."/>
            <person name="Hamilton E.P."/>
            <person name="Orias E."/>
        </authorList>
    </citation>
    <scope>NUCLEOTIDE SEQUENCE [LARGE SCALE GENOMIC DNA]</scope>
    <source>
        <strain evidence="9">SB210</strain>
    </source>
</reference>
<evidence type="ECO:0000256" key="5">
    <source>
        <dbReference type="ARBA" id="ARBA00022990"/>
    </source>
</evidence>
<evidence type="ECO:0000256" key="6">
    <source>
        <dbReference type="SAM" id="MobiDB-lite"/>
    </source>
</evidence>
<evidence type="ECO:0000256" key="3">
    <source>
        <dbReference type="ARBA" id="ARBA00022737"/>
    </source>
</evidence>
<dbReference type="PROSITE" id="PS00018">
    <property type="entry name" value="EF_HAND_1"/>
    <property type="match status" value="1"/>
</dbReference>
<dbReference type="HOGENOM" id="CLU_061288_18_2_1"/>
<dbReference type="FunFam" id="1.10.238.10:FF:000651">
    <property type="entry name" value="Centrin-related-protein,putative"/>
    <property type="match status" value="1"/>
</dbReference>
<dbReference type="OrthoDB" id="26525at2759"/>
<dbReference type="CDD" id="cd00051">
    <property type="entry name" value="EFh"/>
    <property type="match status" value="1"/>
</dbReference>
<evidence type="ECO:0000313" key="9">
    <source>
        <dbReference type="Proteomes" id="UP000009168"/>
    </source>
</evidence>
<dbReference type="SMART" id="SM00054">
    <property type="entry name" value="EFh"/>
    <property type="match status" value="2"/>
</dbReference>
<dbReference type="Pfam" id="PF13499">
    <property type="entry name" value="EF-hand_7"/>
    <property type="match status" value="1"/>
</dbReference>
<evidence type="ECO:0000256" key="2">
    <source>
        <dbReference type="ARBA" id="ARBA00022723"/>
    </source>
</evidence>
<dbReference type="InterPro" id="IPR002048">
    <property type="entry name" value="EF_hand_dom"/>
</dbReference>
<dbReference type="KEGG" id="tet:TTHERM_00187120"/>
<gene>
    <name evidence="8" type="ORF">TTHERM_00187120</name>
</gene>
<feature type="compositionally biased region" description="Basic and acidic residues" evidence="6">
    <location>
        <begin position="1"/>
        <end position="12"/>
    </location>
</feature>
<dbReference type="InterPro" id="IPR018247">
    <property type="entry name" value="EF_Hand_1_Ca_BS"/>
</dbReference>
<dbReference type="Gene3D" id="1.10.238.10">
    <property type="entry name" value="EF-hand"/>
    <property type="match status" value="2"/>
</dbReference>
<keyword evidence="2" id="KW-0479">Metal-binding</keyword>
<protein>
    <recommendedName>
        <fullName evidence="1">Calmodulin</fullName>
    </recommendedName>
</protein>
<dbReference type="EMBL" id="GG662840">
    <property type="protein sequence ID" value="EAR88633.2"/>
    <property type="molecule type" value="Genomic_DNA"/>
</dbReference>
<evidence type="ECO:0000259" key="7">
    <source>
        <dbReference type="PROSITE" id="PS50222"/>
    </source>
</evidence>
<name>Q22T05_TETTS</name>
<accession>Q22T05</accession>
<evidence type="ECO:0000313" key="8">
    <source>
        <dbReference type="EMBL" id="EAR88633.2"/>
    </source>
</evidence>
<feature type="region of interest" description="Disordered" evidence="6">
    <location>
        <begin position="1"/>
        <end position="24"/>
    </location>
</feature>